<dbReference type="EMBL" id="CAJNOU010003332">
    <property type="protein sequence ID" value="CAF1384742.1"/>
    <property type="molecule type" value="Genomic_DNA"/>
</dbReference>
<accession>A0A818TF26</accession>
<dbReference type="Gene3D" id="1.10.506.10">
    <property type="entry name" value="GTPase Activation - p120gap, domain 1"/>
    <property type="match status" value="1"/>
</dbReference>
<organism evidence="2 3">
    <name type="scientific">Rotaria sordida</name>
    <dbReference type="NCBI Taxonomy" id="392033"/>
    <lineage>
        <taxon>Eukaryota</taxon>
        <taxon>Metazoa</taxon>
        <taxon>Spiralia</taxon>
        <taxon>Gnathifera</taxon>
        <taxon>Rotifera</taxon>
        <taxon>Eurotatoria</taxon>
        <taxon>Bdelloidea</taxon>
        <taxon>Philodinida</taxon>
        <taxon>Philodinidae</taxon>
        <taxon>Rotaria</taxon>
    </lineage>
</organism>
<name>A0A818TF26_9BILA</name>
<dbReference type="SUPFAM" id="SSF48350">
    <property type="entry name" value="GTPase activation domain, GAP"/>
    <property type="match status" value="1"/>
</dbReference>
<evidence type="ECO:0000313" key="1">
    <source>
        <dbReference type="EMBL" id="CAF1384742.1"/>
    </source>
</evidence>
<evidence type="ECO:0000313" key="3">
    <source>
        <dbReference type="Proteomes" id="UP000663823"/>
    </source>
</evidence>
<dbReference type="Proteomes" id="UP000663823">
    <property type="component" value="Unassembled WGS sequence"/>
</dbReference>
<evidence type="ECO:0000313" key="2">
    <source>
        <dbReference type="EMBL" id="CAF3686103.1"/>
    </source>
</evidence>
<feature type="non-terminal residue" evidence="2">
    <location>
        <position position="1"/>
    </location>
</feature>
<gene>
    <name evidence="2" type="ORF">OTI717_LOCUS11555</name>
    <name evidence="1" type="ORF">SEV965_LOCUS30603</name>
</gene>
<proteinExistence type="predicted"/>
<dbReference type="InterPro" id="IPR008936">
    <property type="entry name" value="Rho_GTPase_activation_prot"/>
</dbReference>
<reference evidence="2" key="1">
    <citation type="submission" date="2021-02" db="EMBL/GenBank/DDBJ databases">
        <authorList>
            <person name="Nowell W R."/>
        </authorList>
    </citation>
    <scope>NUCLEOTIDE SEQUENCE</scope>
</reference>
<protein>
    <submittedName>
        <fullName evidence="2">Uncharacterized protein</fullName>
    </submittedName>
</protein>
<dbReference type="EMBL" id="CAJOAX010001106">
    <property type="protein sequence ID" value="CAF3686103.1"/>
    <property type="molecule type" value="Genomic_DNA"/>
</dbReference>
<comment type="caution">
    <text evidence="2">The sequence shown here is derived from an EMBL/GenBank/DDBJ whole genome shotgun (WGS) entry which is preliminary data.</text>
</comment>
<sequence>MTSSEELIELVKKLKRERSFVSAEQKHIREQYAQLLKLAEHVQHRQWITSHQRYVLTSLIYPNRNDQNIQSKSCFQYIQILDNISFIDSYKYFNYLQDLPYLRLLTFLRQQPNLLALCLSSIEKTDGLLINTIIPILMTAIYNQCLYYDDELFILELLRSLIDIQLKNELNPRIILQRSSCSFKIVFDAFLTASQSCKLFLTAALHEPIMQLLIDDECFYDINPDTSLSRFSKQERLK</sequence>
<dbReference type="AlphaFoldDB" id="A0A818TF26"/>
<dbReference type="Proteomes" id="UP000663889">
    <property type="component" value="Unassembled WGS sequence"/>
</dbReference>